<comment type="catalytic activity">
    <reaction evidence="13">
        <text>P(1),P(4)-bis(5'-adenosyl) tetraphosphate + H2O = 2 ADP + 2 H(+)</text>
        <dbReference type="Rhea" id="RHEA:24252"/>
        <dbReference type="ChEBI" id="CHEBI:15377"/>
        <dbReference type="ChEBI" id="CHEBI:15378"/>
        <dbReference type="ChEBI" id="CHEBI:58141"/>
        <dbReference type="ChEBI" id="CHEBI:456216"/>
        <dbReference type="EC" id="3.6.1.41"/>
    </reaction>
</comment>
<dbReference type="Gene3D" id="1.10.3210.10">
    <property type="entry name" value="Hypothetical protein af1432"/>
    <property type="match status" value="1"/>
</dbReference>
<dbReference type="SMART" id="SM00471">
    <property type="entry name" value="HDc"/>
    <property type="match status" value="1"/>
</dbReference>
<evidence type="ECO:0000313" key="17">
    <source>
        <dbReference type="Proteomes" id="UP001236620"/>
    </source>
</evidence>
<keyword evidence="5 14" id="KW-0548">Nucleotidyltransferase</keyword>
<evidence type="ECO:0000256" key="10">
    <source>
        <dbReference type="ARBA" id="ARBA00023004"/>
    </source>
</evidence>
<evidence type="ECO:0000256" key="5">
    <source>
        <dbReference type="ARBA" id="ARBA00022695"/>
    </source>
</evidence>
<comment type="caution">
    <text evidence="16">The sequence shown here is derived from an EMBL/GenBank/DDBJ whole genome shotgun (WGS) entry which is preliminary data.</text>
</comment>
<dbReference type="CDD" id="cd00077">
    <property type="entry name" value="HDc"/>
    <property type="match status" value="1"/>
</dbReference>
<dbReference type="InterPro" id="IPR006675">
    <property type="entry name" value="HDIG_dom"/>
</dbReference>
<dbReference type="RefSeq" id="WP_307444851.1">
    <property type="nucleotide sequence ID" value="NZ_JAUSWP010000003.1"/>
</dbReference>
<dbReference type="HAMAP" id="MF_00244">
    <property type="entry name" value="NaMN_adenylyltr"/>
    <property type="match status" value="1"/>
</dbReference>
<evidence type="ECO:0000256" key="12">
    <source>
        <dbReference type="ARBA" id="ARBA00048721"/>
    </source>
</evidence>
<dbReference type="EC" id="2.7.7.18" evidence="14"/>
<dbReference type="Pfam" id="PF01467">
    <property type="entry name" value="CTP_transf_like"/>
    <property type="match status" value="1"/>
</dbReference>
<dbReference type="NCBIfam" id="TIGR00482">
    <property type="entry name" value="nicotinate (nicotinamide) nucleotide adenylyltransferase"/>
    <property type="match status" value="1"/>
</dbReference>
<comment type="catalytic activity">
    <reaction evidence="12 14">
        <text>nicotinate beta-D-ribonucleotide + ATP + H(+) = deamido-NAD(+) + diphosphate</text>
        <dbReference type="Rhea" id="RHEA:22860"/>
        <dbReference type="ChEBI" id="CHEBI:15378"/>
        <dbReference type="ChEBI" id="CHEBI:30616"/>
        <dbReference type="ChEBI" id="CHEBI:33019"/>
        <dbReference type="ChEBI" id="CHEBI:57502"/>
        <dbReference type="ChEBI" id="CHEBI:58437"/>
        <dbReference type="EC" id="2.7.7.18"/>
    </reaction>
</comment>
<dbReference type="Gene3D" id="3.40.50.620">
    <property type="entry name" value="HUPs"/>
    <property type="match status" value="1"/>
</dbReference>
<evidence type="ECO:0000259" key="15">
    <source>
        <dbReference type="SMART" id="SM00471"/>
    </source>
</evidence>
<keyword evidence="17" id="KW-1185">Reference proteome</keyword>
<evidence type="ECO:0000256" key="1">
    <source>
        <dbReference type="ARBA" id="ARBA00002324"/>
    </source>
</evidence>
<dbReference type="InterPro" id="IPR006674">
    <property type="entry name" value="HD_domain"/>
</dbReference>
<dbReference type="SUPFAM" id="SSF52374">
    <property type="entry name" value="Nucleotidylyl transferase"/>
    <property type="match status" value="1"/>
</dbReference>
<dbReference type="NCBIfam" id="TIGR00488">
    <property type="entry name" value="bis(5'-nucleosyl)-tetraphosphatase (symmetrical) YqeK"/>
    <property type="match status" value="1"/>
</dbReference>
<comment type="function">
    <text evidence="1 14">Catalyzes the reversible adenylation of nicotinate mononucleotide (NaMN) to nicotinic acid adenine dinucleotide (NaAD).</text>
</comment>
<keyword evidence="8" id="KW-0378">Hydrolase</keyword>
<dbReference type="GO" id="GO:0004515">
    <property type="term" value="F:nicotinate-nucleotide adenylyltransferase activity"/>
    <property type="evidence" value="ECO:0007669"/>
    <property type="project" value="UniProtKB-EC"/>
</dbReference>
<reference evidence="16" key="1">
    <citation type="submission" date="2023-07" db="EMBL/GenBank/DDBJ databases">
        <title>Genomic Encyclopedia of Type Strains, Phase IV (KMG-IV): sequencing the most valuable type-strain genomes for metagenomic binning, comparative biology and taxonomic classification.</title>
        <authorList>
            <person name="Goeker M."/>
        </authorList>
    </citation>
    <scope>NUCLEOTIDE SEQUENCE [LARGE SCALE GENOMIC DNA]</scope>
    <source>
        <strain evidence="16">DSM 22019</strain>
    </source>
</reference>
<dbReference type="InterPro" id="IPR005249">
    <property type="entry name" value="YqeK"/>
</dbReference>
<dbReference type="InterPro" id="IPR003607">
    <property type="entry name" value="HD/PDEase_dom"/>
</dbReference>
<dbReference type="InterPro" id="IPR014729">
    <property type="entry name" value="Rossmann-like_a/b/a_fold"/>
</dbReference>
<evidence type="ECO:0000256" key="9">
    <source>
        <dbReference type="ARBA" id="ARBA00022840"/>
    </source>
</evidence>
<dbReference type="PANTHER" id="PTHR39321">
    <property type="entry name" value="NICOTINATE-NUCLEOTIDE ADENYLYLTRANSFERASE-RELATED"/>
    <property type="match status" value="1"/>
</dbReference>
<keyword evidence="3 14" id="KW-0662">Pyridine nucleotide biosynthesis</keyword>
<comment type="similarity">
    <text evidence="14">Belongs to the NadD family.</text>
</comment>
<accession>A0ABU0NEG6</accession>
<gene>
    <name evidence="14" type="primary">nadD</name>
    <name evidence="16" type="ORF">J2Z63_000481</name>
</gene>
<dbReference type="NCBIfam" id="TIGR00125">
    <property type="entry name" value="cyt_tran_rel"/>
    <property type="match status" value="1"/>
</dbReference>
<dbReference type="NCBIfam" id="TIGR00277">
    <property type="entry name" value="HDIG"/>
    <property type="match status" value="1"/>
</dbReference>
<dbReference type="Proteomes" id="UP001236620">
    <property type="component" value="Unassembled WGS sequence"/>
</dbReference>
<name>A0ABU0NEG6_9MOLU</name>
<evidence type="ECO:0000256" key="7">
    <source>
        <dbReference type="ARBA" id="ARBA00022741"/>
    </source>
</evidence>
<dbReference type="CDD" id="cd02165">
    <property type="entry name" value="NMNAT"/>
    <property type="match status" value="1"/>
</dbReference>
<dbReference type="EMBL" id="JAUSWP010000003">
    <property type="protein sequence ID" value="MDQ0567836.1"/>
    <property type="molecule type" value="Genomic_DNA"/>
</dbReference>
<sequence length="368" mass="43804">MKKKIALFGGSFDPIHTDHVNIAKACYQKLGFDQVWLIPTFLNPFKSKQNSSVEHRTAMLEIIKNKYDFIFINDYEIKSNRSVQTYETVSYMIKKYPEYEFCFIMGSDQLDRFEEWNNFDDLIKLIKFKVFKRSDDYNKEIALKYNLEMFDFENNNLSSTDIRNLKNLDKQITEINDYTNLNLLYMHERLENHMDQKRYIHCKNVGKMSYELAKKWNVDAQKALVAGTLHDITKRWDKEKQEEYLNKYLPELLSEPFPVWHSYTGFLHLKYDWLIKDDEILNAVFNHTVGSKNMSILDMIVFCADKISIERDYEGVEELRKLCFEDLEKGFKTLLENQYKVAIKKHGINSIGLKLIETVKHYLGEINE</sequence>
<comment type="pathway">
    <text evidence="2 14">Cofactor biosynthesis; NAD(+) biosynthesis; deamido-NAD(+) from nicotinate D-ribonucleotide: step 1/1.</text>
</comment>
<evidence type="ECO:0000256" key="14">
    <source>
        <dbReference type="HAMAP-Rule" id="MF_00244"/>
    </source>
</evidence>
<feature type="domain" description="HD/PDEase" evidence="15">
    <location>
        <begin position="194"/>
        <end position="319"/>
    </location>
</feature>
<dbReference type="PANTHER" id="PTHR39321:SF3">
    <property type="entry name" value="PHOSPHOPANTETHEINE ADENYLYLTRANSFERASE"/>
    <property type="match status" value="1"/>
</dbReference>
<evidence type="ECO:0000256" key="4">
    <source>
        <dbReference type="ARBA" id="ARBA00022679"/>
    </source>
</evidence>
<evidence type="ECO:0000256" key="6">
    <source>
        <dbReference type="ARBA" id="ARBA00022723"/>
    </source>
</evidence>
<dbReference type="InterPro" id="IPR005248">
    <property type="entry name" value="NadD/NMNAT"/>
</dbReference>
<keyword evidence="10" id="KW-0408">Iron</keyword>
<evidence type="ECO:0000256" key="13">
    <source>
        <dbReference type="ARBA" id="ARBA00049417"/>
    </source>
</evidence>
<evidence type="ECO:0000313" key="16">
    <source>
        <dbReference type="EMBL" id="MDQ0567836.1"/>
    </source>
</evidence>
<protein>
    <recommendedName>
        <fullName evidence="14">Probable nicotinate-nucleotide adenylyltransferase</fullName>
        <ecNumber evidence="14">2.7.7.18</ecNumber>
    </recommendedName>
    <alternativeName>
        <fullName evidence="14">Deamido-NAD(+) diphosphorylase</fullName>
    </alternativeName>
    <alternativeName>
        <fullName evidence="14">Deamido-NAD(+) pyrophosphorylase</fullName>
    </alternativeName>
    <alternativeName>
        <fullName evidence="14">Nicotinate mononucleotide adenylyltransferase</fullName>
        <shortName evidence="14">NaMN adenylyltransferase</shortName>
    </alternativeName>
</protein>
<keyword evidence="11 14" id="KW-0520">NAD</keyword>
<keyword evidence="9 14" id="KW-0067">ATP-binding</keyword>
<keyword evidence="4 14" id="KW-0808">Transferase</keyword>
<dbReference type="SUPFAM" id="SSF109604">
    <property type="entry name" value="HD-domain/PDEase-like"/>
    <property type="match status" value="1"/>
</dbReference>
<dbReference type="Pfam" id="PF01966">
    <property type="entry name" value="HD"/>
    <property type="match status" value="1"/>
</dbReference>
<evidence type="ECO:0000256" key="11">
    <source>
        <dbReference type="ARBA" id="ARBA00023027"/>
    </source>
</evidence>
<organism evidence="16 17">
    <name type="scientific">Mycoplasma yeatsii</name>
    <dbReference type="NCBI Taxonomy" id="51365"/>
    <lineage>
        <taxon>Bacteria</taxon>
        <taxon>Bacillati</taxon>
        <taxon>Mycoplasmatota</taxon>
        <taxon>Mollicutes</taxon>
        <taxon>Mycoplasmataceae</taxon>
        <taxon>Mycoplasma</taxon>
    </lineage>
</organism>
<dbReference type="NCBIfam" id="NF005519">
    <property type="entry name" value="PRK07152.1"/>
    <property type="match status" value="1"/>
</dbReference>
<evidence type="ECO:0000256" key="8">
    <source>
        <dbReference type="ARBA" id="ARBA00022801"/>
    </source>
</evidence>
<dbReference type="InterPro" id="IPR004821">
    <property type="entry name" value="Cyt_trans-like"/>
</dbReference>
<keyword evidence="6" id="KW-0479">Metal-binding</keyword>
<evidence type="ECO:0000256" key="3">
    <source>
        <dbReference type="ARBA" id="ARBA00022642"/>
    </source>
</evidence>
<evidence type="ECO:0000256" key="2">
    <source>
        <dbReference type="ARBA" id="ARBA00005019"/>
    </source>
</evidence>
<keyword evidence="7 14" id="KW-0547">Nucleotide-binding</keyword>
<proteinExistence type="inferred from homology"/>